<evidence type="ECO:0000313" key="1">
    <source>
        <dbReference type="EMBL" id="KAJ7700434.1"/>
    </source>
</evidence>
<protein>
    <submittedName>
        <fullName evidence="1">Uncharacterized protein</fullName>
    </submittedName>
</protein>
<reference evidence="1" key="1">
    <citation type="submission" date="2023-03" db="EMBL/GenBank/DDBJ databases">
        <title>Massive genome expansion in bonnet fungi (Mycena s.s.) driven by repeated elements and novel gene families across ecological guilds.</title>
        <authorList>
            <consortium name="Lawrence Berkeley National Laboratory"/>
            <person name="Harder C.B."/>
            <person name="Miyauchi S."/>
            <person name="Viragh M."/>
            <person name="Kuo A."/>
            <person name="Thoen E."/>
            <person name="Andreopoulos B."/>
            <person name="Lu D."/>
            <person name="Skrede I."/>
            <person name="Drula E."/>
            <person name="Henrissat B."/>
            <person name="Morin E."/>
            <person name="Kohler A."/>
            <person name="Barry K."/>
            <person name="LaButti K."/>
            <person name="Morin E."/>
            <person name="Salamov A."/>
            <person name="Lipzen A."/>
            <person name="Mereny Z."/>
            <person name="Hegedus B."/>
            <person name="Baldrian P."/>
            <person name="Stursova M."/>
            <person name="Weitz H."/>
            <person name="Taylor A."/>
            <person name="Grigoriev I.V."/>
            <person name="Nagy L.G."/>
            <person name="Martin F."/>
            <person name="Kauserud H."/>
        </authorList>
    </citation>
    <scope>NUCLEOTIDE SEQUENCE</scope>
    <source>
        <strain evidence="1">CBHHK067</strain>
    </source>
</reference>
<name>A0AAD7DW13_MYCRO</name>
<evidence type="ECO:0000313" key="2">
    <source>
        <dbReference type="Proteomes" id="UP001221757"/>
    </source>
</evidence>
<dbReference type="AlphaFoldDB" id="A0AAD7DW13"/>
<proteinExistence type="predicted"/>
<organism evidence="1 2">
    <name type="scientific">Mycena rosella</name>
    <name type="common">Pink bonnet</name>
    <name type="synonym">Agaricus rosellus</name>
    <dbReference type="NCBI Taxonomy" id="1033263"/>
    <lineage>
        <taxon>Eukaryota</taxon>
        <taxon>Fungi</taxon>
        <taxon>Dikarya</taxon>
        <taxon>Basidiomycota</taxon>
        <taxon>Agaricomycotina</taxon>
        <taxon>Agaricomycetes</taxon>
        <taxon>Agaricomycetidae</taxon>
        <taxon>Agaricales</taxon>
        <taxon>Marasmiineae</taxon>
        <taxon>Mycenaceae</taxon>
        <taxon>Mycena</taxon>
    </lineage>
</organism>
<keyword evidence="2" id="KW-1185">Reference proteome</keyword>
<sequence length="154" mass="17479">MHLNVLDRLLAPLGGNYDEYEPKFSTSVPTFWSSEKDTDDPSRSYTLLIECLFDAVFGTIHCAAWNARFPSADELWMWRLKKPRGRFCITRWDGSIQFKGGRFFWLCSCHHTCTWDQGEPGIQTGDLGPIPDDVADVFRVSGALPGVFHCEISV</sequence>
<accession>A0AAD7DW13</accession>
<dbReference type="EMBL" id="JARKIE010000020">
    <property type="protein sequence ID" value="KAJ7700434.1"/>
    <property type="molecule type" value="Genomic_DNA"/>
</dbReference>
<comment type="caution">
    <text evidence="1">The sequence shown here is derived from an EMBL/GenBank/DDBJ whole genome shotgun (WGS) entry which is preliminary data.</text>
</comment>
<gene>
    <name evidence="1" type="ORF">B0H17DRAFT_1128847</name>
</gene>
<dbReference type="Proteomes" id="UP001221757">
    <property type="component" value="Unassembled WGS sequence"/>
</dbReference>